<dbReference type="EMBL" id="JBBHLL010000331">
    <property type="protein sequence ID" value="KAK7805730.1"/>
    <property type="molecule type" value="Genomic_DNA"/>
</dbReference>
<dbReference type="AlphaFoldDB" id="A0AAW0HU83"/>
<name>A0AAW0HU83_MYOGA</name>
<evidence type="ECO:0000256" key="11">
    <source>
        <dbReference type="SAM" id="SignalP"/>
    </source>
</evidence>
<accession>A0AAW0HU83</accession>
<dbReference type="Proteomes" id="UP001488838">
    <property type="component" value="Unassembled WGS sequence"/>
</dbReference>
<keyword evidence="3" id="KW-0050">Antiport</keyword>
<dbReference type="Gene3D" id="1.20.1530.20">
    <property type="match status" value="1"/>
</dbReference>
<evidence type="ECO:0000256" key="10">
    <source>
        <dbReference type="SAM" id="Phobius"/>
    </source>
</evidence>
<feature type="transmembrane region" description="Helical" evidence="10">
    <location>
        <begin position="404"/>
        <end position="427"/>
    </location>
</feature>
<keyword evidence="6 10" id="KW-1133">Transmembrane helix</keyword>
<gene>
    <name evidence="13" type="ORF">U0070_010951</name>
</gene>
<evidence type="ECO:0000256" key="3">
    <source>
        <dbReference type="ARBA" id="ARBA00022449"/>
    </source>
</evidence>
<evidence type="ECO:0000313" key="14">
    <source>
        <dbReference type="Proteomes" id="UP001488838"/>
    </source>
</evidence>
<reference evidence="13 14" key="1">
    <citation type="journal article" date="2023" name="bioRxiv">
        <title>Conserved and derived expression patterns and positive selection on dental genes reveal complex evolutionary context of ever-growing rodent molars.</title>
        <authorList>
            <person name="Calamari Z.T."/>
            <person name="Song A."/>
            <person name="Cohen E."/>
            <person name="Akter M."/>
            <person name="Roy R.D."/>
            <person name="Hallikas O."/>
            <person name="Christensen M.M."/>
            <person name="Li P."/>
            <person name="Marangoni P."/>
            <person name="Jernvall J."/>
            <person name="Klein O.D."/>
        </authorList>
    </citation>
    <scope>NUCLEOTIDE SEQUENCE [LARGE SCALE GENOMIC DNA]</scope>
    <source>
        <strain evidence="13">V071</strain>
    </source>
</reference>
<feature type="signal peptide" evidence="11">
    <location>
        <begin position="1"/>
        <end position="23"/>
    </location>
</feature>
<feature type="transmembrane region" description="Helical" evidence="10">
    <location>
        <begin position="289"/>
        <end position="310"/>
    </location>
</feature>
<dbReference type="GO" id="GO:0015386">
    <property type="term" value="F:potassium:proton antiporter activity"/>
    <property type="evidence" value="ECO:0007669"/>
    <property type="project" value="InterPro"/>
</dbReference>
<evidence type="ECO:0000256" key="1">
    <source>
        <dbReference type="ARBA" id="ARBA00004141"/>
    </source>
</evidence>
<dbReference type="GO" id="GO:0016020">
    <property type="term" value="C:membrane"/>
    <property type="evidence" value="ECO:0007669"/>
    <property type="project" value="UniProtKB-SubCell"/>
</dbReference>
<comment type="caution">
    <text evidence="13">The sequence shown here is derived from an EMBL/GenBank/DDBJ whole genome shotgun (WGS) entry which is preliminary data.</text>
</comment>
<feature type="domain" description="Cation/H+ exchanger transmembrane" evidence="12">
    <location>
        <begin position="292"/>
        <end position="587"/>
    </location>
</feature>
<dbReference type="PANTHER" id="PTHR16254">
    <property type="entry name" value="POTASSIUM/PROTON ANTIPORTER-RELATED"/>
    <property type="match status" value="1"/>
</dbReference>
<feature type="transmembrane region" description="Helical" evidence="10">
    <location>
        <begin position="657"/>
        <end position="676"/>
    </location>
</feature>
<comment type="subcellular location">
    <subcellularLocation>
        <location evidence="1">Membrane</location>
        <topology evidence="1">Multi-pass membrane protein</topology>
    </subcellularLocation>
</comment>
<keyword evidence="9" id="KW-0175">Coiled coil</keyword>
<feature type="transmembrane region" description="Helical" evidence="10">
    <location>
        <begin position="501"/>
        <end position="521"/>
    </location>
</feature>
<feature type="chain" id="PRO_5043821955" description="Cation/H+ exchanger transmembrane domain-containing protein" evidence="11">
    <location>
        <begin position="24"/>
        <end position="678"/>
    </location>
</feature>
<sequence length="678" mass="76356">MKVLDESLLWVLLPFFHLIASAAEHEEVAKHAIKLHRGKGATATQRKQWVLDSCRRLTGLLRQKNVVLNKLKSAIRAVEKDATLSGEEKLFQVHTFEIFQKELNESENSVFQAIHGLQRALQGDYRDVVNMKESSKQRLEALREAAIKEETEYVELLAAEKHQVEALKNMQHQNKSLSMLDEILEDVRKAADRLEEEIEEHAFDDNKSVKGVNFEAVLRVEEEEASSKQNITKREVEDGLGLSMLIDSQNNQYILTKPRDSTIPRHCDHRNAVLTLWLAVYNNRLAYDVWSIVQVETLGEFGVFFTLFLVGLEFSPEKLRKVWRISLQGPCYMTLLMIAFGLWWGHLLRIRPTQSVFISTCLSLSSTPLVSRFLMGSARGDKEAGDIDYSTVLLGMLVMQDVQLGLFIATLFSLAAIFLLCLIIKTYLIGPYYRKLHVESKGNKEILILGVSAFIFLMLTVTELLDVSMELGCFLAGALVSSQGHMVTEEIMASIEPIRDFLAIIFFTSIGLHVFPTFVIYELTVLVFLTLSVVVMKFVLAVLVLSLILPRSSQYIKWIVSAGLAQVSEFSFVLGSRARRAGIISREPPTCPSAVESGHYKVCAPTREEVKPLTVPDDDGLDYGTGSLLGVGSPEMVCCCSLSPAFRRRQQRQEESVSLCLLAFRTSLVVFFWSNLFA</sequence>
<dbReference type="InterPro" id="IPR006153">
    <property type="entry name" value="Cation/H_exchanger_TM"/>
</dbReference>
<dbReference type="InterPro" id="IPR038770">
    <property type="entry name" value="Na+/solute_symporter_sf"/>
</dbReference>
<organism evidence="13 14">
    <name type="scientific">Myodes glareolus</name>
    <name type="common">Bank vole</name>
    <name type="synonym">Clethrionomys glareolus</name>
    <dbReference type="NCBI Taxonomy" id="447135"/>
    <lineage>
        <taxon>Eukaryota</taxon>
        <taxon>Metazoa</taxon>
        <taxon>Chordata</taxon>
        <taxon>Craniata</taxon>
        <taxon>Vertebrata</taxon>
        <taxon>Euteleostomi</taxon>
        <taxon>Mammalia</taxon>
        <taxon>Eutheria</taxon>
        <taxon>Euarchontoglires</taxon>
        <taxon>Glires</taxon>
        <taxon>Rodentia</taxon>
        <taxon>Myomorpha</taxon>
        <taxon>Muroidea</taxon>
        <taxon>Cricetidae</taxon>
        <taxon>Arvicolinae</taxon>
        <taxon>Myodes</taxon>
    </lineage>
</organism>
<evidence type="ECO:0000256" key="2">
    <source>
        <dbReference type="ARBA" id="ARBA00022448"/>
    </source>
</evidence>
<feature type="non-terminal residue" evidence="13">
    <location>
        <position position="678"/>
    </location>
</feature>
<evidence type="ECO:0000256" key="8">
    <source>
        <dbReference type="ARBA" id="ARBA00023136"/>
    </source>
</evidence>
<evidence type="ECO:0000256" key="4">
    <source>
        <dbReference type="ARBA" id="ARBA00022692"/>
    </source>
</evidence>
<dbReference type="Pfam" id="PF00999">
    <property type="entry name" value="Na_H_Exchanger"/>
    <property type="match status" value="1"/>
</dbReference>
<dbReference type="InterPro" id="IPR045158">
    <property type="entry name" value="KEA4/5/6-like"/>
</dbReference>
<keyword evidence="7" id="KW-0406">Ion transport</keyword>
<evidence type="ECO:0000256" key="9">
    <source>
        <dbReference type="SAM" id="Coils"/>
    </source>
</evidence>
<feature type="transmembrane region" description="Helical" evidence="10">
    <location>
        <begin position="447"/>
        <end position="480"/>
    </location>
</feature>
<feature type="transmembrane region" description="Helical" evidence="10">
    <location>
        <begin position="322"/>
        <end position="344"/>
    </location>
</feature>
<dbReference type="PANTHER" id="PTHR16254:SF14">
    <property type="entry name" value="TRANSMEMBRANE AND COILED-COIL DOMAIN-CONTAINING PROTEIN 3"/>
    <property type="match status" value="1"/>
</dbReference>
<protein>
    <recommendedName>
        <fullName evidence="12">Cation/H+ exchanger transmembrane domain-containing protein</fullName>
    </recommendedName>
</protein>
<keyword evidence="2" id="KW-0813">Transport</keyword>
<proteinExistence type="predicted"/>
<evidence type="ECO:0000256" key="7">
    <source>
        <dbReference type="ARBA" id="ARBA00023065"/>
    </source>
</evidence>
<keyword evidence="5 11" id="KW-0732">Signal</keyword>
<evidence type="ECO:0000256" key="6">
    <source>
        <dbReference type="ARBA" id="ARBA00022989"/>
    </source>
</evidence>
<keyword evidence="4 10" id="KW-0812">Transmembrane</keyword>
<evidence type="ECO:0000259" key="12">
    <source>
        <dbReference type="Pfam" id="PF00999"/>
    </source>
</evidence>
<evidence type="ECO:0000313" key="13">
    <source>
        <dbReference type="EMBL" id="KAK7805730.1"/>
    </source>
</evidence>
<feature type="coiled-coil region" evidence="9">
    <location>
        <begin position="132"/>
        <end position="204"/>
    </location>
</feature>
<evidence type="ECO:0000256" key="5">
    <source>
        <dbReference type="ARBA" id="ARBA00022729"/>
    </source>
</evidence>
<feature type="transmembrane region" description="Helical" evidence="10">
    <location>
        <begin position="527"/>
        <end position="549"/>
    </location>
</feature>
<keyword evidence="8 10" id="KW-0472">Membrane</keyword>
<keyword evidence="14" id="KW-1185">Reference proteome</keyword>